<feature type="domain" description="ATP-grasp" evidence="6">
    <location>
        <begin position="77"/>
        <end position="321"/>
    </location>
</feature>
<dbReference type="GO" id="GO:0070740">
    <property type="term" value="F:tubulin-glutamic acid ligase activity"/>
    <property type="evidence" value="ECO:0007669"/>
    <property type="project" value="TreeGrafter"/>
</dbReference>
<dbReference type="GO" id="GO:0036064">
    <property type="term" value="C:ciliary basal body"/>
    <property type="evidence" value="ECO:0007669"/>
    <property type="project" value="TreeGrafter"/>
</dbReference>
<gene>
    <name evidence="7" type="ORF">TRFO_28255</name>
</gene>
<keyword evidence="2 4" id="KW-0547">Nucleotide-binding</keyword>
<feature type="compositionally biased region" description="Polar residues" evidence="5">
    <location>
        <begin position="953"/>
        <end position="996"/>
    </location>
</feature>
<dbReference type="InterPro" id="IPR004344">
    <property type="entry name" value="TTL/TTLL_fam"/>
</dbReference>
<dbReference type="PANTHER" id="PTHR12241:SF154">
    <property type="entry name" value="TUBULIN POLYGLUTAMYLASE TTLL11"/>
    <property type="match status" value="1"/>
</dbReference>
<keyword evidence="3 4" id="KW-0067">ATP-binding</keyword>
<feature type="compositionally biased region" description="Basic and acidic residues" evidence="5">
    <location>
        <begin position="1162"/>
        <end position="1171"/>
    </location>
</feature>
<dbReference type="VEuPathDB" id="TrichDB:TRFO_28255"/>
<dbReference type="AlphaFoldDB" id="A0A1J4JYN1"/>
<feature type="compositionally biased region" description="Low complexity" evidence="5">
    <location>
        <begin position="503"/>
        <end position="518"/>
    </location>
</feature>
<feature type="region of interest" description="Disordered" evidence="5">
    <location>
        <begin position="429"/>
        <end position="525"/>
    </location>
</feature>
<dbReference type="InterPro" id="IPR011761">
    <property type="entry name" value="ATP-grasp"/>
</dbReference>
<dbReference type="RefSeq" id="XP_068357407.1">
    <property type="nucleotide sequence ID" value="XM_068506065.1"/>
</dbReference>
<feature type="region of interest" description="Disordered" evidence="5">
    <location>
        <begin position="1012"/>
        <end position="1079"/>
    </location>
</feature>
<sequence length="1200" mass="135943">MLVNEGRFLFSVVKKAISSAGLSLQDSNPQSLLVWYDNLREIDYYSTLKPWQVVNRIPNINLICRKAPFVQLVNRMKLFFPTLYTFYPYSIILPNRIEEFKQLVSKHEKKYIIKPDGGSLGCGITILKETDEYKPSNPNSLCVAQEYIESYLIDETKFDLRVYALVASVDPLVIYVYRDGVARFCSEKSSADNVYSQLTNTAVNKNNPNVKMENITRTIKDVFSQLRKDGIDTSLIWAKIDNAIILTVLSALKFLEEGIEKQCKPNGYNRCFHILGFDFILDRDLNPLILEVNYRPSLDADTEAERSMKIKMLGTAMKIGAPLSKLQKKITENVSKFNEAEWDEFFSKLKEDQNLIDKNVFTGLFYKVYPSSNKINQKNYNEVKSIALKCPTNIKPRFKLPVMLKKPQFRLPPVNEVFYDTDSIRKHEQKCEAEAKQNNSPSKNVVKTNNSQHPASSGKSNAPNHPKSPNSNIAVKETINSTSTKKTPPEPTSKIPPPSVAETTATTTATTTTTTTTTKNAKSNPKIVVNKDMKLSINLDSKQDLKINISDQKSKTKIEIKADEIDNNKVEAKLIITEDLNPKTNLEPNLESIIENRIDTKPSAESTTELLVEVKTENKPENQITVIQNEPQINTNQEIHYSPDTIQINNNFRQTASMSRENSKLKVETLLDTSPQVTTGKVDLKQTELKQTEAKQDAVKQTELKQTTTKQTELKQTTTKQTELKQTKAKQTTAKQDAVKQTEAKQDAVKQTKVKQTAGKQTELKQAAAKQTELKQAAAKQTELKHTELKQTEAKQDAVKQTETKQTELKQAAVKQDAVKQTETKQTELKQTKAKQTAGKQTELKHTEFKQTELKQAAAKQTEFKQTELKPMKEIATTNNCIKKEIREKSRKDTRNEELIRDSHVKIKLEAKSEAKLEKKAEIKSENSINEKKSEQTNNIINNITPITDKPSHQTSEIQPSENGSDSKFGSSQRLTKNASRHLTTNQPKNHDSFVQTQKIVYSLNGNRKIIKYGSSKDPEQSISHSNSNTNSDSHSNSTRNSHSNKISSNTISQNTHIKNNNRSTIESTNRSKEVRQKEQFINTNISEEASKVIHQTMKSLALPPTQQGTKRTYKDLNDGVKTEKARRVHTVTESSPRRSKSLAKNSNLVNIKNDSSNAMPSEKDFPPNNNKRYELKQLRERQRIADQRNVMSSNIKPFG</sequence>
<name>A0A1J4JYN1_9EUKA</name>
<dbReference type="OrthoDB" id="202825at2759"/>
<proteinExistence type="predicted"/>
<organism evidence="7 8">
    <name type="scientific">Tritrichomonas foetus</name>
    <dbReference type="NCBI Taxonomy" id="1144522"/>
    <lineage>
        <taxon>Eukaryota</taxon>
        <taxon>Metamonada</taxon>
        <taxon>Parabasalia</taxon>
        <taxon>Tritrichomonadida</taxon>
        <taxon>Tritrichomonadidae</taxon>
        <taxon>Tritrichomonas</taxon>
    </lineage>
</organism>
<feature type="compositionally biased region" description="Basic and acidic residues" evidence="5">
    <location>
        <begin position="1070"/>
        <end position="1079"/>
    </location>
</feature>
<dbReference type="EMBL" id="MLAK01000799">
    <property type="protein sequence ID" value="OHT04271.1"/>
    <property type="molecule type" value="Genomic_DNA"/>
</dbReference>
<feature type="compositionally biased region" description="Polar residues" evidence="5">
    <location>
        <begin position="1046"/>
        <end position="1069"/>
    </location>
</feature>
<keyword evidence="1" id="KW-0436">Ligase</keyword>
<dbReference type="PROSITE" id="PS50975">
    <property type="entry name" value="ATP_GRASP"/>
    <property type="match status" value="1"/>
</dbReference>
<evidence type="ECO:0000313" key="7">
    <source>
        <dbReference type="EMBL" id="OHT04271.1"/>
    </source>
</evidence>
<dbReference type="GO" id="GO:0000226">
    <property type="term" value="P:microtubule cytoskeleton organization"/>
    <property type="evidence" value="ECO:0007669"/>
    <property type="project" value="TreeGrafter"/>
</dbReference>
<dbReference type="GO" id="GO:0015631">
    <property type="term" value="F:tubulin binding"/>
    <property type="evidence" value="ECO:0007669"/>
    <property type="project" value="TreeGrafter"/>
</dbReference>
<dbReference type="Pfam" id="PF03133">
    <property type="entry name" value="TTL"/>
    <property type="match status" value="1"/>
</dbReference>
<dbReference type="Proteomes" id="UP000179807">
    <property type="component" value="Unassembled WGS sequence"/>
</dbReference>
<protein>
    <recommendedName>
        <fullName evidence="6">ATP-grasp domain-containing protein</fullName>
    </recommendedName>
</protein>
<dbReference type="PROSITE" id="PS51221">
    <property type="entry name" value="TTL"/>
    <property type="match status" value="1"/>
</dbReference>
<comment type="caution">
    <text evidence="7">The sequence shown here is derived from an EMBL/GenBank/DDBJ whole genome shotgun (WGS) entry which is preliminary data.</text>
</comment>
<reference evidence="7" key="1">
    <citation type="submission" date="2016-10" db="EMBL/GenBank/DDBJ databases">
        <authorList>
            <person name="Benchimol M."/>
            <person name="Almeida L.G."/>
            <person name="Vasconcelos A.T."/>
            <person name="Perreira-Neves A."/>
            <person name="Rosa I.A."/>
            <person name="Tasca T."/>
            <person name="Bogo M.R."/>
            <person name="de Souza W."/>
        </authorList>
    </citation>
    <scope>NUCLEOTIDE SEQUENCE [LARGE SCALE GENOMIC DNA]</scope>
    <source>
        <strain evidence="7">K</strain>
    </source>
</reference>
<keyword evidence="8" id="KW-1185">Reference proteome</keyword>
<evidence type="ECO:0000256" key="2">
    <source>
        <dbReference type="ARBA" id="ARBA00022741"/>
    </source>
</evidence>
<feature type="compositionally biased region" description="Polar residues" evidence="5">
    <location>
        <begin position="436"/>
        <end position="473"/>
    </location>
</feature>
<accession>A0A1J4JYN1</accession>
<dbReference type="SUPFAM" id="SSF56059">
    <property type="entry name" value="Glutathione synthetase ATP-binding domain-like"/>
    <property type="match status" value="1"/>
</dbReference>
<dbReference type="GO" id="GO:0046872">
    <property type="term" value="F:metal ion binding"/>
    <property type="evidence" value="ECO:0007669"/>
    <property type="project" value="InterPro"/>
</dbReference>
<evidence type="ECO:0000259" key="6">
    <source>
        <dbReference type="PROSITE" id="PS50975"/>
    </source>
</evidence>
<feature type="compositionally biased region" description="Pro residues" evidence="5">
    <location>
        <begin position="489"/>
        <end position="499"/>
    </location>
</feature>
<evidence type="ECO:0000313" key="8">
    <source>
        <dbReference type="Proteomes" id="UP000179807"/>
    </source>
</evidence>
<feature type="region of interest" description="Disordered" evidence="5">
    <location>
        <begin position="1152"/>
        <end position="1171"/>
    </location>
</feature>
<evidence type="ECO:0000256" key="5">
    <source>
        <dbReference type="SAM" id="MobiDB-lite"/>
    </source>
</evidence>
<evidence type="ECO:0000256" key="1">
    <source>
        <dbReference type="ARBA" id="ARBA00022598"/>
    </source>
</evidence>
<dbReference type="GeneID" id="94840769"/>
<evidence type="ECO:0000256" key="3">
    <source>
        <dbReference type="ARBA" id="ARBA00022840"/>
    </source>
</evidence>
<evidence type="ECO:0000256" key="4">
    <source>
        <dbReference type="PROSITE-ProRule" id="PRU00409"/>
    </source>
</evidence>
<feature type="compositionally biased region" description="Low complexity" evidence="5">
    <location>
        <begin position="937"/>
        <end position="948"/>
    </location>
</feature>
<dbReference type="PANTHER" id="PTHR12241">
    <property type="entry name" value="TUBULIN POLYGLUTAMYLASE"/>
    <property type="match status" value="1"/>
</dbReference>
<feature type="region of interest" description="Disordered" evidence="5">
    <location>
        <begin position="928"/>
        <end position="996"/>
    </location>
</feature>
<dbReference type="GO" id="GO:0005524">
    <property type="term" value="F:ATP binding"/>
    <property type="evidence" value="ECO:0007669"/>
    <property type="project" value="UniProtKB-UniRule"/>
</dbReference>
<dbReference type="Gene3D" id="3.30.470.20">
    <property type="entry name" value="ATP-grasp fold, B domain"/>
    <property type="match status" value="1"/>
</dbReference>
<feature type="compositionally biased region" description="Low complexity" evidence="5">
    <location>
        <begin position="1022"/>
        <end position="1045"/>
    </location>
</feature>